<dbReference type="Gene3D" id="3.40.50.880">
    <property type="match status" value="1"/>
</dbReference>
<dbReference type="SUPFAM" id="SSF52317">
    <property type="entry name" value="Class I glutamine amidotransferase-like"/>
    <property type="match status" value="1"/>
</dbReference>
<keyword evidence="2" id="KW-1185">Reference proteome</keyword>
<evidence type="ECO:0000313" key="1">
    <source>
        <dbReference type="EMBL" id="OIW23879.1"/>
    </source>
</evidence>
<dbReference type="Proteomes" id="UP000182658">
    <property type="component" value="Unassembled WGS sequence"/>
</dbReference>
<dbReference type="InterPro" id="IPR052158">
    <property type="entry name" value="INH-QAR"/>
</dbReference>
<dbReference type="PANTHER" id="PTHR43130:SF7">
    <property type="entry name" value="DJ-1_PFPI DOMAIN-CONTAINING PROTEIN"/>
    <property type="match status" value="1"/>
</dbReference>
<accession>A0A1J7I8A8</accession>
<dbReference type="InParanoid" id="A0A1J7I8A8"/>
<evidence type="ECO:0000313" key="2">
    <source>
        <dbReference type="Proteomes" id="UP000182658"/>
    </source>
</evidence>
<organism evidence="1 2">
    <name type="scientific">Coniochaeta ligniaria NRRL 30616</name>
    <dbReference type="NCBI Taxonomy" id="1408157"/>
    <lineage>
        <taxon>Eukaryota</taxon>
        <taxon>Fungi</taxon>
        <taxon>Dikarya</taxon>
        <taxon>Ascomycota</taxon>
        <taxon>Pezizomycotina</taxon>
        <taxon>Sordariomycetes</taxon>
        <taxon>Sordariomycetidae</taxon>
        <taxon>Coniochaetales</taxon>
        <taxon>Coniochaetaceae</taxon>
        <taxon>Coniochaeta</taxon>
    </lineage>
</organism>
<protein>
    <recommendedName>
        <fullName evidence="3">Class I glutamine amidotransferase-like protein</fullName>
    </recommendedName>
</protein>
<proteinExistence type="predicted"/>
<dbReference type="AlphaFoldDB" id="A0A1J7I8A8"/>
<gene>
    <name evidence="1" type="ORF">CONLIGDRAFT_718833</name>
</gene>
<sequence length="232" mass="25451">MSAPTNPPTIRVGVMMENVQLADIVGIDILGNLTPSFMSKVLATSPAHAALATLAVPFEFFYLATTLDPAPATPSLRFVPNVTYDSCPRDLDIVIVGGPFLDHRPPAAERFMKEAWGRTRVWIATCTGGLWLASSGVLGGKELRATTNRGLLRVARELYPGVEWVERRWVCHEKEYEGEGTGELWTAGGAGCGIDMIATYALQNYDERLVRALALDSLEFNPEQSNTQFYKT</sequence>
<name>A0A1J7I8A8_9PEZI</name>
<evidence type="ECO:0008006" key="3">
    <source>
        <dbReference type="Google" id="ProtNLM"/>
    </source>
</evidence>
<dbReference type="InterPro" id="IPR029062">
    <property type="entry name" value="Class_I_gatase-like"/>
</dbReference>
<dbReference type="PANTHER" id="PTHR43130">
    <property type="entry name" value="ARAC-FAMILY TRANSCRIPTIONAL REGULATOR"/>
    <property type="match status" value="1"/>
</dbReference>
<dbReference type="OrthoDB" id="543156at2759"/>
<reference evidence="1 2" key="1">
    <citation type="submission" date="2016-10" db="EMBL/GenBank/DDBJ databases">
        <title>Draft genome sequence of Coniochaeta ligniaria NRRL30616, a lignocellulolytic fungus for bioabatement of inhibitors in plant biomass hydrolysates.</title>
        <authorList>
            <consortium name="DOE Joint Genome Institute"/>
            <person name="Jimenez D.J."/>
            <person name="Hector R.E."/>
            <person name="Riley R."/>
            <person name="Sun H."/>
            <person name="Grigoriev I.V."/>
            <person name="Van Elsas J.D."/>
            <person name="Nichols N.N."/>
        </authorList>
    </citation>
    <scope>NUCLEOTIDE SEQUENCE [LARGE SCALE GENOMIC DNA]</scope>
    <source>
        <strain evidence="1 2">NRRL 30616</strain>
    </source>
</reference>
<dbReference type="EMBL" id="KV875105">
    <property type="protein sequence ID" value="OIW23879.1"/>
    <property type="molecule type" value="Genomic_DNA"/>
</dbReference>